<sequence length="275" mass="32766">MRRKRYHPDMVIQQIKSWNLSRRNKLQPNSVYKLPYDVYYYYLKINYINSFYRKACEIAYKQGMYTQIEADDCYIKTQENHTFFKTAIRVIGIHNGYKNITKNNLNLVNKTIILHIKKLPNYLHYQQNSNEILDKKIMEVLTKMYCKDQANVSGDGGLFISKLAKKLNTKRSYDKFHLMRMAYNALVWKTKNHHDLKKFFKENIGDIFCIFKGFLDQKNYEKILPFINQIIELLDQINGPIAIKNACFLLKKHRGKYEKSIINTFENTDYYGGNA</sequence>
<organism evidence="1 2">
    <name type="scientific">Ureaplasma zalophigenitalium</name>
    <dbReference type="NCBI Taxonomy" id="907723"/>
    <lineage>
        <taxon>Bacteria</taxon>
        <taxon>Bacillati</taxon>
        <taxon>Mycoplasmatota</taxon>
        <taxon>Mycoplasmoidales</taxon>
        <taxon>Mycoplasmoidaceae</taxon>
        <taxon>Ureaplasma</taxon>
    </lineage>
</organism>
<accession>A0ABT3BQ12</accession>
<comment type="caution">
    <text evidence="1">The sequence shown here is derived from an EMBL/GenBank/DDBJ whole genome shotgun (WGS) entry which is preliminary data.</text>
</comment>
<evidence type="ECO:0000313" key="2">
    <source>
        <dbReference type="Proteomes" id="UP001207252"/>
    </source>
</evidence>
<dbReference type="Proteomes" id="UP001207252">
    <property type="component" value="Unassembled WGS sequence"/>
</dbReference>
<reference evidence="1 2" key="1">
    <citation type="journal article" date="2020" name="Int. J. Syst. Evol. Microbiol.">
        <title>Ureaplasma miroungigenitalium sp. nov. isolated from northern elephant seals (Mirounga angustirostris) and Ureaplasma zalophigenitalium sp. nov. isolated from California sea lions (Zalophus californianus).</title>
        <authorList>
            <person name="Volokhov D.V."/>
            <person name="Gulland F.M."/>
            <person name="Gao Y."/>
            <person name="Chizhikov V.E."/>
        </authorList>
    </citation>
    <scope>NUCLEOTIDE SEQUENCE [LARGE SCALE GENOMIC DNA]</scope>
    <source>
        <strain evidence="1 2">CSL7644-GEN</strain>
    </source>
</reference>
<protein>
    <recommendedName>
        <fullName evidence="3">Transposase</fullName>
    </recommendedName>
</protein>
<keyword evidence="2" id="KW-1185">Reference proteome</keyword>
<proteinExistence type="predicted"/>
<name>A0ABT3BQ12_9BACT</name>
<evidence type="ECO:0008006" key="3">
    <source>
        <dbReference type="Google" id="ProtNLM"/>
    </source>
</evidence>
<dbReference type="EMBL" id="JAOXHJ010000009">
    <property type="protein sequence ID" value="MCV3754344.1"/>
    <property type="molecule type" value="Genomic_DNA"/>
</dbReference>
<gene>
    <name evidence="1" type="ORF">OF365_03055</name>
</gene>
<evidence type="ECO:0000313" key="1">
    <source>
        <dbReference type="EMBL" id="MCV3754344.1"/>
    </source>
</evidence>
<dbReference type="RefSeq" id="WP_263818148.1">
    <property type="nucleotide sequence ID" value="NZ_JAOXHJ010000009.1"/>
</dbReference>